<evidence type="ECO:0000256" key="6">
    <source>
        <dbReference type="ARBA" id="ARBA00023285"/>
    </source>
</evidence>
<dbReference type="InterPro" id="IPR050071">
    <property type="entry name" value="Dehydroquinate_synthase"/>
</dbReference>
<evidence type="ECO:0000259" key="7">
    <source>
        <dbReference type="Pfam" id="PF01761"/>
    </source>
</evidence>
<dbReference type="CDD" id="cd08195">
    <property type="entry name" value="DHQS"/>
    <property type="match status" value="1"/>
</dbReference>
<evidence type="ECO:0000313" key="10">
    <source>
        <dbReference type="Proteomes" id="UP000823616"/>
    </source>
</evidence>
<evidence type="ECO:0000256" key="4">
    <source>
        <dbReference type="ARBA" id="ARBA00023027"/>
    </source>
</evidence>
<evidence type="ECO:0000256" key="5">
    <source>
        <dbReference type="ARBA" id="ARBA00023239"/>
    </source>
</evidence>
<evidence type="ECO:0000256" key="1">
    <source>
        <dbReference type="ARBA" id="ARBA00001911"/>
    </source>
</evidence>
<comment type="caution">
    <text evidence="9">The sequence shown here is derived from an EMBL/GenBank/DDBJ whole genome shotgun (WGS) entry which is preliminary data.</text>
</comment>
<dbReference type="InterPro" id="IPR056179">
    <property type="entry name" value="DHQS_C"/>
</dbReference>
<dbReference type="EMBL" id="JADIMS010000036">
    <property type="protein sequence ID" value="MBO8449861.1"/>
    <property type="molecule type" value="Genomic_DNA"/>
</dbReference>
<reference evidence="9" key="2">
    <citation type="journal article" date="2021" name="PeerJ">
        <title>Extensive microbial diversity within the chicken gut microbiome revealed by metagenomics and culture.</title>
        <authorList>
            <person name="Gilroy R."/>
            <person name="Ravi A."/>
            <person name="Getino M."/>
            <person name="Pursley I."/>
            <person name="Horton D.L."/>
            <person name="Alikhan N.F."/>
            <person name="Baker D."/>
            <person name="Gharbi K."/>
            <person name="Hall N."/>
            <person name="Watson M."/>
            <person name="Adriaenssens E.M."/>
            <person name="Foster-Nyarko E."/>
            <person name="Jarju S."/>
            <person name="Secka A."/>
            <person name="Antonio M."/>
            <person name="Oren A."/>
            <person name="Chaudhuri R.R."/>
            <person name="La Ragione R."/>
            <person name="Hildebrand F."/>
            <person name="Pallen M.J."/>
        </authorList>
    </citation>
    <scope>NUCLEOTIDE SEQUENCE</scope>
    <source>
        <strain evidence="9">B3-4054</strain>
    </source>
</reference>
<dbReference type="Gene3D" id="3.40.50.1970">
    <property type="match status" value="1"/>
</dbReference>
<sequence length="320" mass="34127">MYVADANTAPLLRQAAGFSAQAPLVVLPAGEQEKTLDAVSGILSAALQAGLGRDSLFIGFGGGVITDMTAFAASVYMRGARLQLVPTTLLAMVDAAVGGKTGVDFGPYKNSVGSFFPAEKILIFPAALRTLPETEFRSGLAEMLKTAMLYDETLFRFFTERRAELQARDAALLAEAVRRCAQAKAAVVEKDLYEKGERAFLNLGHTFGHALEAAAGFGTVTHGEAVAWGIGRALALGGRLGLTDPHYREEVFHLLSAFGWSTAPVHPALHHEANPGEKLLAAMRGDKKRKNGALRFVLQSRLCNTQICGADDRDILAVLA</sequence>
<dbReference type="Pfam" id="PF24621">
    <property type="entry name" value="DHQS_C"/>
    <property type="match status" value="1"/>
</dbReference>
<dbReference type="Gene3D" id="1.20.1090.10">
    <property type="entry name" value="Dehydroquinate synthase-like - alpha domain"/>
    <property type="match status" value="1"/>
</dbReference>
<comment type="cofactor">
    <cofactor evidence="2">
        <name>Co(2+)</name>
        <dbReference type="ChEBI" id="CHEBI:48828"/>
    </cofactor>
</comment>
<dbReference type="Proteomes" id="UP000823616">
    <property type="component" value="Unassembled WGS sequence"/>
</dbReference>
<dbReference type="GO" id="GO:0046872">
    <property type="term" value="F:metal ion binding"/>
    <property type="evidence" value="ECO:0007669"/>
    <property type="project" value="UniProtKB-KW"/>
</dbReference>
<dbReference type="PANTHER" id="PTHR43622:SF1">
    <property type="entry name" value="3-DEHYDROQUINATE SYNTHASE"/>
    <property type="match status" value="1"/>
</dbReference>
<name>A0A9D9ENL2_9SPIR</name>
<dbReference type="PIRSF" id="PIRSF001455">
    <property type="entry name" value="DHQ_synth"/>
    <property type="match status" value="1"/>
</dbReference>
<proteinExistence type="predicted"/>
<gene>
    <name evidence="9" type="ORF">IAA96_02005</name>
</gene>
<evidence type="ECO:0000256" key="3">
    <source>
        <dbReference type="ARBA" id="ARBA00022723"/>
    </source>
</evidence>
<keyword evidence="3" id="KW-0479">Metal-binding</keyword>
<evidence type="ECO:0000313" key="9">
    <source>
        <dbReference type="EMBL" id="MBO8449861.1"/>
    </source>
</evidence>
<keyword evidence="5" id="KW-0456">Lyase</keyword>
<accession>A0A9D9ENL2</accession>
<dbReference type="Pfam" id="PF01761">
    <property type="entry name" value="DHQ_synthase"/>
    <property type="match status" value="1"/>
</dbReference>
<reference evidence="9" key="1">
    <citation type="submission" date="2020-10" db="EMBL/GenBank/DDBJ databases">
        <authorList>
            <person name="Gilroy R."/>
        </authorList>
    </citation>
    <scope>NUCLEOTIDE SEQUENCE</scope>
    <source>
        <strain evidence="9">B3-4054</strain>
    </source>
</reference>
<dbReference type="InterPro" id="IPR030960">
    <property type="entry name" value="DHQS/DOIS_N"/>
</dbReference>
<organism evidence="9 10">
    <name type="scientific">Candidatus Avitreponema avistercoris</name>
    <dbReference type="NCBI Taxonomy" id="2840705"/>
    <lineage>
        <taxon>Bacteria</taxon>
        <taxon>Pseudomonadati</taxon>
        <taxon>Spirochaetota</taxon>
        <taxon>Spirochaetia</taxon>
        <taxon>Spirochaetales</taxon>
        <taxon>Candidatus Avitreponema</taxon>
    </lineage>
</organism>
<evidence type="ECO:0000259" key="8">
    <source>
        <dbReference type="Pfam" id="PF24621"/>
    </source>
</evidence>
<dbReference type="GO" id="GO:0009073">
    <property type="term" value="P:aromatic amino acid family biosynthetic process"/>
    <property type="evidence" value="ECO:0007669"/>
    <property type="project" value="InterPro"/>
</dbReference>
<keyword evidence="4" id="KW-0520">NAD</keyword>
<feature type="domain" description="3-dehydroquinate synthase C-terminal" evidence="8">
    <location>
        <begin position="139"/>
        <end position="288"/>
    </location>
</feature>
<keyword evidence="6" id="KW-0170">Cobalt</keyword>
<comment type="cofactor">
    <cofactor evidence="1">
        <name>NAD(+)</name>
        <dbReference type="ChEBI" id="CHEBI:57540"/>
    </cofactor>
</comment>
<feature type="domain" description="3-dehydroquinate synthase N-terminal" evidence="7">
    <location>
        <begin position="25"/>
        <end position="137"/>
    </location>
</feature>
<evidence type="ECO:0000256" key="2">
    <source>
        <dbReference type="ARBA" id="ARBA00001941"/>
    </source>
</evidence>
<dbReference type="SUPFAM" id="SSF56796">
    <property type="entry name" value="Dehydroquinate synthase-like"/>
    <property type="match status" value="1"/>
</dbReference>
<protein>
    <submittedName>
        <fullName evidence="9">3-dehydroquinate synthase</fullName>
    </submittedName>
</protein>
<dbReference type="GO" id="GO:0003856">
    <property type="term" value="F:3-dehydroquinate synthase activity"/>
    <property type="evidence" value="ECO:0007669"/>
    <property type="project" value="TreeGrafter"/>
</dbReference>
<dbReference type="PANTHER" id="PTHR43622">
    <property type="entry name" value="3-DEHYDROQUINATE SYNTHASE"/>
    <property type="match status" value="1"/>
</dbReference>
<dbReference type="InterPro" id="IPR030963">
    <property type="entry name" value="DHQ_synth_fam"/>
</dbReference>
<dbReference type="AlphaFoldDB" id="A0A9D9ENL2"/>